<dbReference type="InterPro" id="IPR046864">
    <property type="entry name" value="VasX_N"/>
</dbReference>
<accession>Q0KFP0</accession>
<feature type="domain" description="Toxin VasX N-terminal region" evidence="2">
    <location>
        <begin position="18"/>
        <end position="179"/>
    </location>
</feature>
<dbReference type="Pfam" id="PF20249">
    <property type="entry name" value="VasX_N"/>
    <property type="match status" value="1"/>
</dbReference>
<dbReference type="CDD" id="cd20707">
    <property type="entry name" value="MIX_III"/>
    <property type="match status" value="1"/>
</dbReference>
<dbReference type="RefSeq" id="WP_011614302.1">
    <property type="nucleotide sequence ID" value="NC_008313.1"/>
</dbReference>
<dbReference type="HOGENOM" id="CLU_013652_0_0_4"/>
<feature type="transmembrane region" description="Helical" evidence="1">
    <location>
        <begin position="773"/>
        <end position="793"/>
    </location>
</feature>
<dbReference type="Proteomes" id="UP000008210">
    <property type="component" value="Chromosome 1"/>
</dbReference>
<dbReference type="eggNOG" id="COG2268">
    <property type="taxonomic scope" value="Bacteria"/>
</dbReference>
<proteinExistence type="predicted"/>
<sequence length="853" mass="92982">MDNATSAVDRFTPSVKGCSFCDHPPGLAVLPVRYAVVGPEGKQGAPALAGNFKIVDAPAQLGGGAQYTLRAMRPGFLYVFHEALQHWDCYLVLNGGHLWKIIPERPAPPKTPTEFFCSVGIGHGYTSMYFTIPNLKDATTVWYAYSHVQWTQAQLNDNKNQPDLRKKHMQSLDVKAWMGGHNAPHAARMTELGKQVASFAMPPKDQDEAFKYLSAPPRVKADDHLDLIGSPAGAILSEAMERVSPGDAMLLAFNDPLGIAEDLGKLTNPKLHPKANNSVIWDKATDLFLNTLEKNIRANAEAQHTKEAEAALAEAERTATTPEGFPAYELMSALFNGKATAERWKREDAAREATRLERLKAASDAAWKPYEDELTPGKRHQNLAPRLKMLNENVLAPIAASLAQWLVSPQLAAYMQYRHDKLELPHGYVYNESLTRCLENALDTVECRRVIKRWFDDANPVRHDNLLARALMLDHKPIIDTVADPTDQGYGAIFGILKSGIDNMDVTAKGLTLPEALAKMSLVPRLTWILADEVIPALANKVGSASARLALYGMSLSSGVRLVSRTASVMQIRATVLSDLEAVNPALYKQLGRTQRREEAAAWARRASSKLAQSARLVWFRTEDLGSNAELSVLKLRTENDVPGVRQVKAVLGSRFVNVGAVACILQGLALYHATQSFRAAGEFDEVEKGTKLVGGLVAMAGTVAEQAGVALEKAPTHPLVQRIMRSPSKAEWAETGKKLAVKGRWIGFAGAVVGVGWDAYHGADEGRKGNYFVSGLYFTSAGSGLATAILPLASEEFLAFLVGVPSWPFLVVLFAVNVGILLLDDPATLKWIKRCRFSKAPASEHYSSGGIV</sequence>
<organism evidence="3 4">
    <name type="scientific">Cupriavidus necator (strain ATCC 17699 / DSM 428 / KCTC 22496 / NCIMB 10442 / H16 / Stanier 337)</name>
    <name type="common">Ralstonia eutropha</name>
    <dbReference type="NCBI Taxonomy" id="381666"/>
    <lineage>
        <taxon>Bacteria</taxon>
        <taxon>Pseudomonadati</taxon>
        <taxon>Pseudomonadota</taxon>
        <taxon>Betaproteobacteria</taxon>
        <taxon>Burkholderiales</taxon>
        <taxon>Burkholderiaceae</taxon>
        <taxon>Cupriavidus</taxon>
    </lineage>
</organism>
<keyword evidence="1" id="KW-1133">Transmembrane helix</keyword>
<gene>
    <name evidence="3" type="ordered locus">H16_A0029</name>
</gene>
<protein>
    <submittedName>
        <fullName evidence="3">Hypothetical membrane anchored protein</fullName>
    </submittedName>
</protein>
<reference evidence="3 4" key="1">
    <citation type="journal article" date="2006" name="Nat. Biotechnol.">
        <title>Genome sequence of the bioplastic-producing 'Knallgas' bacterium Ralstonia eutropha H16.</title>
        <authorList>
            <person name="Pohlmann A."/>
            <person name="Fricke W.F."/>
            <person name="Reinecke F."/>
            <person name="Kusian B."/>
            <person name="Liesegang H."/>
            <person name="Cramm R."/>
            <person name="Eitinger T."/>
            <person name="Ewering C."/>
            <person name="Potter M."/>
            <person name="Schwartz E."/>
            <person name="Strittmatter A."/>
            <person name="Voss I."/>
            <person name="Gottschalk G."/>
            <person name="Steinbuechel A."/>
            <person name="Friedrich B."/>
            <person name="Bowien B."/>
        </authorList>
    </citation>
    <scope>NUCLEOTIDE SEQUENCE [LARGE SCALE GENOMIC DNA]</scope>
    <source>
        <strain evidence="4">ATCC 17699 / DSM 428 / KCTC 22496 / NCIMB 10442 / H16 / Stanier 337</strain>
    </source>
</reference>
<name>Q0KFP0_CUPNH</name>
<dbReference type="KEGG" id="reh:H16_A0029"/>
<evidence type="ECO:0000313" key="4">
    <source>
        <dbReference type="Proteomes" id="UP000008210"/>
    </source>
</evidence>
<evidence type="ECO:0000256" key="1">
    <source>
        <dbReference type="SAM" id="Phobius"/>
    </source>
</evidence>
<feature type="transmembrane region" description="Helical" evidence="1">
    <location>
        <begin position="799"/>
        <end position="824"/>
    </location>
</feature>
<dbReference type="STRING" id="381666.H16_A0029"/>
<keyword evidence="1" id="KW-0812">Transmembrane</keyword>
<feature type="transmembrane region" description="Helical" evidence="1">
    <location>
        <begin position="744"/>
        <end position="761"/>
    </location>
</feature>
<evidence type="ECO:0000259" key="2">
    <source>
        <dbReference type="Pfam" id="PF20249"/>
    </source>
</evidence>
<keyword evidence="4" id="KW-1185">Reference proteome</keyword>
<dbReference type="EMBL" id="AM260479">
    <property type="protein sequence ID" value="CAJ91181.1"/>
    <property type="molecule type" value="Genomic_DNA"/>
</dbReference>
<dbReference type="NCBIfam" id="NF041559">
    <property type="entry name" value="BTH_I2691_fam"/>
    <property type="match status" value="1"/>
</dbReference>
<dbReference type="InterPro" id="IPR048126">
    <property type="entry name" value="Toxin_VasX"/>
</dbReference>
<dbReference type="AlphaFoldDB" id="Q0KFP0"/>
<keyword evidence="1" id="KW-0472">Membrane</keyword>
<evidence type="ECO:0000313" key="3">
    <source>
        <dbReference type="EMBL" id="CAJ91181.1"/>
    </source>
</evidence>